<dbReference type="SUPFAM" id="SSF51679">
    <property type="entry name" value="Bacterial luciferase-like"/>
    <property type="match status" value="1"/>
</dbReference>
<evidence type="ECO:0000259" key="3">
    <source>
        <dbReference type="Pfam" id="PF00296"/>
    </source>
</evidence>
<evidence type="ECO:0000256" key="1">
    <source>
        <dbReference type="ARBA" id="ARBA00023002"/>
    </source>
</evidence>
<keyword evidence="1" id="KW-0560">Oxidoreductase</keyword>
<dbReference type="Gene3D" id="3.20.20.30">
    <property type="entry name" value="Luciferase-like domain"/>
    <property type="match status" value="1"/>
</dbReference>
<evidence type="ECO:0000313" key="5">
    <source>
        <dbReference type="Proteomes" id="UP001597483"/>
    </source>
</evidence>
<dbReference type="Pfam" id="PF00296">
    <property type="entry name" value="Bac_luciferase"/>
    <property type="match status" value="1"/>
</dbReference>
<evidence type="ECO:0000256" key="2">
    <source>
        <dbReference type="ARBA" id="ARBA00023033"/>
    </source>
</evidence>
<keyword evidence="5" id="KW-1185">Reference proteome</keyword>
<gene>
    <name evidence="4" type="ORF">ACFSVL_31980</name>
</gene>
<dbReference type="InterPro" id="IPR050766">
    <property type="entry name" value="Bact_Lucif_Oxidored"/>
</dbReference>
<dbReference type="Proteomes" id="UP001597483">
    <property type="component" value="Unassembled WGS sequence"/>
</dbReference>
<dbReference type="RefSeq" id="WP_378309408.1">
    <property type="nucleotide sequence ID" value="NZ_JBHUKS010000026.1"/>
</dbReference>
<keyword evidence="2" id="KW-0503">Monooxygenase</keyword>
<feature type="domain" description="Luciferase-like" evidence="3">
    <location>
        <begin position="1"/>
        <end position="338"/>
    </location>
</feature>
<dbReference type="InterPro" id="IPR011251">
    <property type="entry name" value="Luciferase-like_dom"/>
</dbReference>
<protein>
    <submittedName>
        <fullName evidence="4">LLM class flavin-dependent oxidoreductase</fullName>
    </submittedName>
</protein>
<dbReference type="EMBL" id="JBHUKS010000026">
    <property type="protein sequence ID" value="MFD2472054.1"/>
    <property type="molecule type" value="Genomic_DNA"/>
</dbReference>
<dbReference type="InterPro" id="IPR036661">
    <property type="entry name" value="Luciferase-like_sf"/>
</dbReference>
<organism evidence="4 5">
    <name type="scientific">Amycolatopsis silviterrae</name>
    <dbReference type="NCBI Taxonomy" id="1656914"/>
    <lineage>
        <taxon>Bacteria</taxon>
        <taxon>Bacillati</taxon>
        <taxon>Actinomycetota</taxon>
        <taxon>Actinomycetes</taxon>
        <taxon>Pseudonocardiales</taxon>
        <taxon>Pseudonocardiaceae</taxon>
        <taxon>Amycolatopsis</taxon>
    </lineage>
</organism>
<evidence type="ECO:0000313" key="4">
    <source>
        <dbReference type="EMBL" id="MFD2472054.1"/>
    </source>
</evidence>
<comment type="caution">
    <text evidence="4">The sequence shown here is derived from an EMBL/GenBank/DDBJ whole genome shotgun (WGS) entry which is preliminary data.</text>
</comment>
<accession>A0ABW5HH52</accession>
<sequence length="383" mass="42694">MRFDVFYVLANQGRGRAWSDLLDEVRRRVVLADELGFDGMWLGEHHFDAEGTDQLPNPVLLCADLAARTSRIRLGMAAVTLPLWHPIRLAEDLAMLDHFSGGRVDVAFSRGILAGEIVNLNPDADRADEARSRAIFDEHLAMVRAAWTEDPFSWQSERYQIPRPKMKWPAKAYESYHDSDGYLAGLAVLPQPVQSPTPPLYAVSQGLEGFRSAARQGLGIITSHSTPRRAQKLGAAYAEVAAQHGGPPSYMPGPCVLVRDTCVAATDAEAREMMEEQVAVRFNLIKRVRGLGEWLEEDEDPSDPAFESMKPFDLMMDRDYLLVGSPDTVAERMIRMHRDYGIEHWSLALGRVSDDQLETTLRLLADEVLPAVRKAAAELKDAS</sequence>
<dbReference type="PANTHER" id="PTHR30137:SF8">
    <property type="entry name" value="BLR5498 PROTEIN"/>
    <property type="match status" value="1"/>
</dbReference>
<proteinExistence type="predicted"/>
<name>A0ABW5HH52_9PSEU</name>
<dbReference type="PANTHER" id="PTHR30137">
    <property type="entry name" value="LUCIFERASE-LIKE MONOOXYGENASE"/>
    <property type="match status" value="1"/>
</dbReference>
<reference evidence="5" key="1">
    <citation type="journal article" date="2019" name="Int. J. Syst. Evol. Microbiol.">
        <title>The Global Catalogue of Microorganisms (GCM) 10K type strain sequencing project: providing services to taxonomists for standard genome sequencing and annotation.</title>
        <authorList>
            <consortium name="The Broad Institute Genomics Platform"/>
            <consortium name="The Broad Institute Genome Sequencing Center for Infectious Disease"/>
            <person name="Wu L."/>
            <person name="Ma J."/>
        </authorList>
    </citation>
    <scope>NUCLEOTIDE SEQUENCE [LARGE SCALE GENOMIC DNA]</scope>
    <source>
        <strain evidence="5">CGMCC 4.7641</strain>
    </source>
</reference>